<feature type="transmembrane region" description="Helical" evidence="10">
    <location>
        <begin position="378"/>
        <end position="396"/>
    </location>
</feature>
<dbReference type="GO" id="GO:0015379">
    <property type="term" value="F:potassium:chloride symporter activity"/>
    <property type="evidence" value="ECO:0007669"/>
    <property type="project" value="InterPro"/>
</dbReference>
<evidence type="ECO:0000256" key="8">
    <source>
        <dbReference type="ARBA" id="ARBA00023065"/>
    </source>
</evidence>
<dbReference type="Proteomes" id="UP000824106">
    <property type="component" value="Unassembled WGS sequence"/>
</dbReference>
<dbReference type="Pfam" id="PF02386">
    <property type="entry name" value="TrkH"/>
    <property type="match status" value="1"/>
</dbReference>
<dbReference type="PROSITE" id="PS51257">
    <property type="entry name" value="PROKAR_LIPOPROTEIN"/>
    <property type="match status" value="1"/>
</dbReference>
<keyword evidence="2" id="KW-0813">Transport</keyword>
<dbReference type="PANTHER" id="PTHR32024:SF1">
    <property type="entry name" value="KTR SYSTEM POTASSIUM UPTAKE PROTEIN B"/>
    <property type="match status" value="1"/>
</dbReference>
<evidence type="ECO:0000256" key="4">
    <source>
        <dbReference type="ARBA" id="ARBA00022538"/>
    </source>
</evidence>
<evidence type="ECO:0000313" key="11">
    <source>
        <dbReference type="EMBL" id="HIZ71542.1"/>
    </source>
</evidence>
<comment type="caution">
    <text evidence="11">The sequence shown here is derived from an EMBL/GenBank/DDBJ whole genome shotgun (WGS) entry which is preliminary data.</text>
</comment>
<evidence type="ECO:0000256" key="5">
    <source>
        <dbReference type="ARBA" id="ARBA00022692"/>
    </source>
</evidence>
<feature type="transmembrane region" description="Helical" evidence="10">
    <location>
        <begin position="282"/>
        <end position="301"/>
    </location>
</feature>
<gene>
    <name evidence="11" type="ORF">H9808_07265</name>
</gene>
<feature type="transmembrane region" description="Helical" evidence="10">
    <location>
        <begin position="12"/>
        <end position="33"/>
    </location>
</feature>
<accession>A0A9D2JYQ6</accession>
<evidence type="ECO:0000256" key="10">
    <source>
        <dbReference type="SAM" id="Phobius"/>
    </source>
</evidence>
<evidence type="ECO:0000256" key="1">
    <source>
        <dbReference type="ARBA" id="ARBA00004651"/>
    </source>
</evidence>
<feature type="transmembrane region" description="Helical" evidence="10">
    <location>
        <begin position="308"/>
        <end position="326"/>
    </location>
</feature>
<feature type="transmembrane region" description="Helical" evidence="10">
    <location>
        <begin position="346"/>
        <end position="366"/>
    </location>
</feature>
<evidence type="ECO:0000256" key="9">
    <source>
        <dbReference type="ARBA" id="ARBA00023136"/>
    </source>
</evidence>
<comment type="subcellular location">
    <subcellularLocation>
        <location evidence="1">Cell membrane</location>
        <topology evidence="1">Multi-pass membrane protein</topology>
    </subcellularLocation>
</comment>
<evidence type="ECO:0000256" key="7">
    <source>
        <dbReference type="ARBA" id="ARBA00022989"/>
    </source>
</evidence>
<dbReference type="GO" id="GO:0005886">
    <property type="term" value="C:plasma membrane"/>
    <property type="evidence" value="ECO:0007669"/>
    <property type="project" value="UniProtKB-SubCell"/>
</dbReference>
<protein>
    <submittedName>
        <fullName evidence="11">TrkH family potassium uptake protein</fullName>
    </submittedName>
</protein>
<keyword evidence="5 10" id="KW-0812">Transmembrane</keyword>
<organism evidence="11 12">
    <name type="scientific">Candidatus Atopostipes pullistercoris</name>
    <dbReference type="NCBI Taxonomy" id="2838467"/>
    <lineage>
        <taxon>Bacteria</taxon>
        <taxon>Bacillati</taxon>
        <taxon>Bacillota</taxon>
        <taxon>Bacilli</taxon>
        <taxon>Lactobacillales</taxon>
        <taxon>Carnobacteriaceae</taxon>
        <taxon>Atopostipes</taxon>
    </lineage>
</organism>
<feature type="transmembrane region" description="Helical" evidence="10">
    <location>
        <begin position="402"/>
        <end position="426"/>
    </location>
</feature>
<evidence type="ECO:0000256" key="2">
    <source>
        <dbReference type="ARBA" id="ARBA00022448"/>
    </source>
</evidence>
<keyword evidence="3" id="KW-1003">Cell membrane</keyword>
<dbReference type="InterPro" id="IPR004772">
    <property type="entry name" value="TrkH"/>
</dbReference>
<dbReference type="InterPro" id="IPR003445">
    <property type="entry name" value="Cat_transpt"/>
</dbReference>
<keyword evidence="4" id="KW-0633">Potassium transport</keyword>
<name>A0A9D2JYQ6_9LACT</name>
<dbReference type="NCBIfam" id="TIGR00933">
    <property type="entry name" value="2a38"/>
    <property type="match status" value="1"/>
</dbReference>
<keyword evidence="9 10" id="KW-0472">Membrane</keyword>
<evidence type="ECO:0000256" key="3">
    <source>
        <dbReference type="ARBA" id="ARBA00022475"/>
    </source>
</evidence>
<keyword evidence="8" id="KW-0406">Ion transport</keyword>
<reference evidence="11" key="1">
    <citation type="journal article" date="2021" name="PeerJ">
        <title>Extensive microbial diversity within the chicken gut microbiome revealed by metagenomics and culture.</title>
        <authorList>
            <person name="Gilroy R."/>
            <person name="Ravi A."/>
            <person name="Getino M."/>
            <person name="Pursley I."/>
            <person name="Horton D.L."/>
            <person name="Alikhan N.F."/>
            <person name="Baker D."/>
            <person name="Gharbi K."/>
            <person name="Hall N."/>
            <person name="Watson M."/>
            <person name="Adriaenssens E.M."/>
            <person name="Foster-Nyarko E."/>
            <person name="Jarju S."/>
            <person name="Secka A."/>
            <person name="Antonio M."/>
            <person name="Oren A."/>
            <person name="Chaudhuri R.R."/>
            <person name="La Ragione R."/>
            <person name="Hildebrand F."/>
            <person name="Pallen M.J."/>
        </authorList>
    </citation>
    <scope>NUCLEOTIDE SEQUENCE</scope>
    <source>
        <strain evidence="11">CHK169-4300</strain>
    </source>
</reference>
<feature type="transmembrane region" description="Helical" evidence="10">
    <location>
        <begin position="75"/>
        <end position="99"/>
    </location>
</feature>
<evidence type="ECO:0000256" key="6">
    <source>
        <dbReference type="ARBA" id="ARBA00022958"/>
    </source>
</evidence>
<dbReference type="PANTHER" id="PTHR32024">
    <property type="entry name" value="TRK SYSTEM POTASSIUM UPTAKE PROTEIN TRKG-RELATED"/>
    <property type="match status" value="1"/>
</dbReference>
<proteinExistence type="predicted"/>
<feature type="transmembrane region" description="Helical" evidence="10">
    <location>
        <begin position="130"/>
        <end position="150"/>
    </location>
</feature>
<evidence type="ECO:0000313" key="12">
    <source>
        <dbReference type="Proteomes" id="UP000824106"/>
    </source>
</evidence>
<reference evidence="11" key="2">
    <citation type="submission" date="2021-04" db="EMBL/GenBank/DDBJ databases">
        <authorList>
            <person name="Gilroy R."/>
        </authorList>
    </citation>
    <scope>NUCLEOTIDE SEQUENCE</scope>
    <source>
        <strain evidence="11">CHK169-4300</strain>
    </source>
</reference>
<sequence length="445" mass="49245">MSNFLRKLSIAQTIVIAYAFVIACGAFLLWLPISTASGEWTSFIDALFTATSATAVTGQVTLNTATHWNYFGKTVIITLIEIGGLGFMTIWIIFYHYLFKQRPNLRQRRIVSESLSLSGGDSVQQKVTTIVRFALTVQLIGALLLSFIFLPEFGVGKGIYYSVFHSISAFCNAGFDLIGNSLIDYQNNPFILLIIASLIMAGGLGFIVWEDLLNYRKTHKLSNYSKIVLTTTALLWILGTFLFWVTEHKNGTFSHLSWGDQFVNYFFLSVTPRTAGYANVDYANLSLGSLFLTTVFMFIGASSGSTGGGIKVTTLFVILLVIYRSINYNHSNVLNRSISSDTIRRSFFIFSSGMFIASLATFILLNTETIPDGFGIEYILVEVFSCIGTVGLTMGLTPTLTIIGKIVLILLMLIGRVGVMTFLWSLTNEKRESGINYPEMNLLVG</sequence>
<feature type="transmembrane region" description="Helical" evidence="10">
    <location>
        <begin position="224"/>
        <end position="245"/>
    </location>
</feature>
<dbReference type="AlphaFoldDB" id="A0A9D2JYQ6"/>
<feature type="transmembrane region" description="Helical" evidence="10">
    <location>
        <begin position="190"/>
        <end position="212"/>
    </location>
</feature>
<keyword evidence="6" id="KW-0630">Potassium</keyword>
<keyword evidence="7 10" id="KW-1133">Transmembrane helix</keyword>
<dbReference type="EMBL" id="DXAZ01000120">
    <property type="protein sequence ID" value="HIZ71542.1"/>
    <property type="molecule type" value="Genomic_DNA"/>
</dbReference>